<keyword evidence="7" id="KW-0998">Cell outer membrane</keyword>
<keyword evidence="4" id="KW-1134">Transmembrane beta strand</keyword>
<dbReference type="InterPro" id="IPR003423">
    <property type="entry name" value="OMP_efflux"/>
</dbReference>
<comment type="similarity">
    <text evidence="2">Belongs to the outer membrane factor (OMF) (TC 1.B.17) family.</text>
</comment>
<dbReference type="GO" id="GO:0015562">
    <property type="term" value="F:efflux transmembrane transporter activity"/>
    <property type="evidence" value="ECO:0007669"/>
    <property type="project" value="InterPro"/>
</dbReference>
<keyword evidence="8" id="KW-0732">Signal</keyword>
<keyword evidence="9" id="KW-0614">Plasmid</keyword>
<proteinExistence type="inferred from homology"/>
<dbReference type="GO" id="GO:0009279">
    <property type="term" value="C:cell outer membrane"/>
    <property type="evidence" value="ECO:0007669"/>
    <property type="project" value="UniProtKB-SubCell"/>
</dbReference>
<keyword evidence="3" id="KW-0813">Transport</keyword>
<dbReference type="NCBIfam" id="TIGR01844">
    <property type="entry name" value="type_I_sec_TolC"/>
    <property type="match status" value="1"/>
</dbReference>
<comment type="subcellular location">
    <subcellularLocation>
        <location evidence="1">Cell outer membrane</location>
    </subcellularLocation>
</comment>
<keyword evidence="10" id="KW-1185">Reference proteome</keyword>
<dbReference type="EMBL" id="CP020661">
    <property type="protein sequence ID" value="ATF10068.1"/>
    <property type="molecule type" value="Genomic_DNA"/>
</dbReference>
<dbReference type="Pfam" id="PF02321">
    <property type="entry name" value="OEP"/>
    <property type="match status" value="2"/>
</dbReference>
<dbReference type="SUPFAM" id="SSF56954">
    <property type="entry name" value="Outer membrane efflux proteins (OEP)"/>
    <property type="match status" value="1"/>
</dbReference>
<reference evidence="10" key="1">
    <citation type="submission" date="2017-04" db="EMBL/GenBank/DDBJ databases">
        <title>Genome evolution of the luminous symbionts of deep sea anglerfish.</title>
        <authorList>
            <person name="Hendry T.A."/>
        </authorList>
    </citation>
    <scope>NUCLEOTIDE SEQUENCE [LARGE SCALE GENOMIC DNA]</scope>
    <source>
        <plasmid evidence="10">pcc1</plasmid>
    </source>
</reference>
<protein>
    <submittedName>
        <fullName evidence="9">Agglutination protein</fullName>
    </submittedName>
</protein>
<feature type="chain" id="PRO_5012809904" evidence="8">
    <location>
        <begin position="32"/>
        <end position="449"/>
    </location>
</feature>
<geneLocation type="plasmid" evidence="10">
    <name>pcc1</name>
</geneLocation>
<accession>A0A291BAM5</accession>
<dbReference type="Gene3D" id="1.20.1600.10">
    <property type="entry name" value="Outer membrane efflux proteins (OEP)"/>
    <property type="match status" value="1"/>
</dbReference>
<dbReference type="Proteomes" id="UP000218160">
    <property type="component" value="Plasmid pCC1"/>
</dbReference>
<dbReference type="GO" id="GO:1990281">
    <property type="term" value="C:efflux pump complex"/>
    <property type="evidence" value="ECO:0007669"/>
    <property type="project" value="TreeGrafter"/>
</dbReference>
<organism evidence="9 10">
    <name type="scientific">Candidatus Enterovibrio altilux</name>
    <dbReference type="NCBI Taxonomy" id="1927128"/>
    <lineage>
        <taxon>Bacteria</taxon>
        <taxon>Pseudomonadati</taxon>
        <taxon>Pseudomonadota</taxon>
        <taxon>Gammaproteobacteria</taxon>
        <taxon>Vibrionales</taxon>
        <taxon>Vibrionaceae</taxon>
        <taxon>Enterovibrio</taxon>
    </lineage>
</organism>
<dbReference type="PANTHER" id="PTHR30026">
    <property type="entry name" value="OUTER MEMBRANE PROTEIN TOLC"/>
    <property type="match status" value="1"/>
</dbReference>
<evidence type="ECO:0000256" key="3">
    <source>
        <dbReference type="ARBA" id="ARBA00022448"/>
    </source>
</evidence>
<dbReference type="KEGG" id="elux:BTN50_1627"/>
<name>A0A291BAM5_9GAMM</name>
<dbReference type="PANTHER" id="PTHR30026:SF22">
    <property type="entry name" value="OUTER MEMBRANE EFFLUX PROTEIN"/>
    <property type="match status" value="1"/>
</dbReference>
<feature type="signal peptide" evidence="8">
    <location>
        <begin position="1"/>
        <end position="31"/>
    </location>
</feature>
<dbReference type="AlphaFoldDB" id="A0A291BAM5"/>
<evidence type="ECO:0000256" key="6">
    <source>
        <dbReference type="ARBA" id="ARBA00023136"/>
    </source>
</evidence>
<evidence type="ECO:0000256" key="1">
    <source>
        <dbReference type="ARBA" id="ARBA00004442"/>
    </source>
</evidence>
<dbReference type="InterPro" id="IPR051906">
    <property type="entry name" value="TolC-like"/>
</dbReference>
<keyword evidence="5" id="KW-0812">Transmembrane</keyword>
<evidence type="ECO:0000256" key="8">
    <source>
        <dbReference type="SAM" id="SignalP"/>
    </source>
</evidence>
<evidence type="ECO:0000256" key="5">
    <source>
        <dbReference type="ARBA" id="ARBA00022692"/>
    </source>
</evidence>
<evidence type="ECO:0000256" key="4">
    <source>
        <dbReference type="ARBA" id="ARBA00022452"/>
    </source>
</evidence>
<keyword evidence="6" id="KW-0472">Membrane</keyword>
<evidence type="ECO:0000256" key="7">
    <source>
        <dbReference type="ARBA" id="ARBA00023237"/>
    </source>
</evidence>
<evidence type="ECO:0000313" key="9">
    <source>
        <dbReference type="EMBL" id="ATF10068.1"/>
    </source>
</evidence>
<gene>
    <name evidence="9" type="ORF">BTN50_1627</name>
</gene>
<dbReference type="InterPro" id="IPR010130">
    <property type="entry name" value="T1SS_OMP_TolC"/>
</dbReference>
<evidence type="ECO:0000313" key="10">
    <source>
        <dbReference type="Proteomes" id="UP000218160"/>
    </source>
</evidence>
<sequence>MYNPIDGRSLLNWKKLIFLTSISASATPVWAFSVEQAVATTIATNPELKSAFNDFMGVREDISTAQASYLPDVNFDAGYGYEYTNNNTIRTSGQKNLNRKDANLRLTQLLWDKSTLNNIERTEYEAEAQRFQLLSDAQNKTLRVTDVYIAVLKTKQLLSLSEANIAVHNTILSHITRRTESGIGSTADLSQIEARVAHAITSMLAARSNHEDANSEFYRVVGVTLDHAVDPKVDALALPQTRHSALKTAIKLNPVIKLAILDIQAARAQYRQNKGLLYPKLTFEANQSWRNDANGIEEQTDEFSVMLRFHINLYNGGSDLSNIRHSAYQINKSKNIFDNATRLLEESTYLAWNAYQLTEQQKIYLAEHVNAASETVIAYEKQFHIGRRTLLDLLNTENELFEARRAYLDAHYANITAKYRVLNSTGTLLNALRVNVPQEWLESILYRED</sequence>
<evidence type="ECO:0000256" key="2">
    <source>
        <dbReference type="ARBA" id="ARBA00007613"/>
    </source>
</evidence>
<dbReference type="GO" id="GO:0015288">
    <property type="term" value="F:porin activity"/>
    <property type="evidence" value="ECO:0007669"/>
    <property type="project" value="TreeGrafter"/>
</dbReference>